<gene>
    <name evidence="4" type="ORF">QR680_011169</name>
</gene>
<protein>
    <submittedName>
        <fullName evidence="4">Uncharacterized protein</fullName>
    </submittedName>
</protein>
<comment type="caution">
    <text evidence="4">The sequence shown here is derived from an EMBL/GenBank/DDBJ whole genome shotgun (WGS) entry which is preliminary data.</text>
</comment>
<feature type="region of interest" description="Disordered" evidence="1">
    <location>
        <begin position="226"/>
        <end position="278"/>
    </location>
</feature>
<feature type="compositionally biased region" description="Polar residues" evidence="1">
    <location>
        <begin position="472"/>
        <end position="484"/>
    </location>
</feature>
<feature type="compositionally biased region" description="Polar residues" evidence="1">
    <location>
        <begin position="32"/>
        <end position="60"/>
    </location>
</feature>
<dbReference type="AlphaFoldDB" id="A0AA39IRF2"/>
<keyword evidence="2" id="KW-0812">Transmembrane</keyword>
<dbReference type="Proteomes" id="UP001175271">
    <property type="component" value="Unassembled WGS sequence"/>
</dbReference>
<name>A0AA39IRF2_9BILA</name>
<feature type="compositionally biased region" description="Low complexity" evidence="1">
    <location>
        <begin position="61"/>
        <end position="75"/>
    </location>
</feature>
<sequence length="615" mass="68696">MRSFLGVSLIFLLCVLGNASTPFNAVNLPNNSEGQVNPSNPVPGVNSTSNPEPDTVLTTMSLSISPSPIASTTIRTTRRSEPSDPRRHRNRQRSPTTPRTSTEGLSTLAIMMIILAVFCLLMIFVAFIVCWKKQKWCFGGEYSGNFKMPQPMKNMFYKDDQFDQVGPLTINQLCLDTDPEVLRTPDNDPPVDGKHFTWDEPGNKVYEIGDSIAMAVYWQAPIVQQPGQNTREGGPQSSHDSSSPLTSTPARSEASVESSGTERSQGRRRKKRAKTEHLKELTLIGPSTFTTPDGITHQMPRLRFMRGDGEKMTKLELEDLSTAMTNAGTQAIQIECRPVFKKVNFTCRRNTREERATPPVSEDGRRYCGDCGSEVRPQACGRYEHRWRCIGKNHRKWYGVVKPHEVQSLMPCKQNRDSHPKSISRHEKHKANLQRALDAIVHENQSEEPTTSQIVPGRTVQVQMDAEPDNSFDPSEQSSDPWEQSSNTSSAPSTSCYAPPQSGAFTDLQDNMRWWRDHQPRSLPPYHPVAGTPLELSAMLHTIGDTMRKVAELHMRNPESVSTSASLDLMMDSLFSSIGPIITTGVSMIPGVKLDPKVKSKTWNEALERTPLPPR</sequence>
<evidence type="ECO:0000256" key="1">
    <source>
        <dbReference type="SAM" id="MobiDB-lite"/>
    </source>
</evidence>
<keyword evidence="3" id="KW-0732">Signal</keyword>
<dbReference type="EMBL" id="JAUCMV010000001">
    <property type="protein sequence ID" value="KAK0429068.1"/>
    <property type="molecule type" value="Genomic_DNA"/>
</dbReference>
<feature type="transmembrane region" description="Helical" evidence="2">
    <location>
        <begin position="108"/>
        <end position="131"/>
    </location>
</feature>
<proteinExistence type="predicted"/>
<evidence type="ECO:0000313" key="5">
    <source>
        <dbReference type="Proteomes" id="UP001175271"/>
    </source>
</evidence>
<keyword evidence="2" id="KW-0472">Membrane</keyword>
<evidence type="ECO:0000256" key="3">
    <source>
        <dbReference type="SAM" id="SignalP"/>
    </source>
</evidence>
<feature type="compositionally biased region" description="Low complexity" evidence="1">
    <location>
        <begin position="485"/>
        <end position="495"/>
    </location>
</feature>
<feature type="signal peptide" evidence="3">
    <location>
        <begin position="1"/>
        <end position="19"/>
    </location>
</feature>
<keyword evidence="5" id="KW-1185">Reference proteome</keyword>
<evidence type="ECO:0000256" key="2">
    <source>
        <dbReference type="SAM" id="Phobius"/>
    </source>
</evidence>
<keyword evidence="2" id="KW-1133">Transmembrane helix</keyword>
<evidence type="ECO:0000313" key="4">
    <source>
        <dbReference type="EMBL" id="KAK0429068.1"/>
    </source>
</evidence>
<feature type="region of interest" description="Disordered" evidence="1">
    <location>
        <begin position="466"/>
        <end position="503"/>
    </location>
</feature>
<feature type="compositionally biased region" description="Low complexity" evidence="1">
    <location>
        <begin position="93"/>
        <end position="102"/>
    </location>
</feature>
<feature type="chain" id="PRO_5041231719" evidence="3">
    <location>
        <begin position="20"/>
        <end position="615"/>
    </location>
</feature>
<accession>A0AA39IRF2</accession>
<feature type="region of interest" description="Disordered" evidence="1">
    <location>
        <begin position="32"/>
        <end position="102"/>
    </location>
</feature>
<feature type="compositionally biased region" description="Low complexity" evidence="1">
    <location>
        <begin position="237"/>
        <end position="249"/>
    </location>
</feature>
<organism evidence="4 5">
    <name type="scientific">Steinernema hermaphroditum</name>
    <dbReference type="NCBI Taxonomy" id="289476"/>
    <lineage>
        <taxon>Eukaryota</taxon>
        <taxon>Metazoa</taxon>
        <taxon>Ecdysozoa</taxon>
        <taxon>Nematoda</taxon>
        <taxon>Chromadorea</taxon>
        <taxon>Rhabditida</taxon>
        <taxon>Tylenchina</taxon>
        <taxon>Panagrolaimomorpha</taxon>
        <taxon>Strongyloidoidea</taxon>
        <taxon>Steinernematidae</taxon>
        <taxon>Steinernema</taxon>
    </lineage>
</organism>
<reference evidence="4" key="1">
    <citation type="submission" date="2023-06" db="EMBL/GenBank/DDBJ databases">
        <title>Genomic analysis of the entomopathogenic nematode Steinernema hermaphroditum.</title>
        <authorList>
            <person name="Schwarz E.M."/>
            <person name="Heppert J.K."/>
            <person name="Baniya A."/>
            <person name="Schwartz H.T."/>
            <person name="Tan C.-H."/>
            <person name="Antoshechkin I."/>
            <person name="Sternberg P.W."/>
            <person name="Goodrich-Blair H."/>
            <person name="Dillman A.R."/>
        </authorList>
    </citation>
    <scope>NUCLEOTIDE SEQUENCE</scope>
    <source>
        <strain evidence="4">PS9179</strain>
        <tissue evidence="4">Whole animal</tissue>
    </source>
</reference>